<proteinExistence type="inferred from homology"/>
<dbReference type="Pfam" id="PF00106">
    <property type="entry name" value="adh_short"/>
    <property type="match status" value="1"/>
</dbReference>
<dbReference type="KEGG" id="naci:NUH88_18465"/>
<organism evidence="3 4">
    <name type="scientific">Nisaea acidiphila</name>
    <dbReference type="NCBI Taxonomy" id="1862145"/>
    <lineage>
        <taxon>Bacteria</taxon>
        <taxon>Pseudomonadati</taxon>
        <taxon>Pseudomonadota</taxon>
        <taxon>Alphaproteobacteria</taxon>
        <taxon>Rhodospirillales</taxon>
        <taxon>Thalassobaculaceae</taxon>
        <taxon>Nisaea</taxon>
    </lineage>
</organism>
<evidence type="ECO:0000313" key="4">
    <source>
        <dbReference type="Proteomes" id="UP001060336"/>
    </source>
</evidence>
<protein>
    <submittedName>
        <fullName evidence="3">SDR family NAD(P)-dependent oxidoreductase</fullName>
    </submittedName>
</protein>
<evidence type="ECO:0000256" key="2">
    <source>
        <dbReference type="ARBA" id="ARBA00023002"/>
    </source>
</evidence>
<sequence length="234" mass="24930">MTGILEGRIAVITGASRGIGAAVAKAFAREGAHVVLIARTVGALEELDDEIRAAGGSASLVPMDLKDFDAIDRLGAALYERYGKIDILVANGGMLGNLTPMHHYDPKLWEDVIAVNLTANQRLVRSLDPLLRQSDAGRAIFVTSGAAHGERPFWGAYAVSKAALEAMVRSYAAENARGTIRANLLNPGPTRTKMRATAYPGEDQATVKPPEDLVPLFLELAAPDCRRNGDLVDA</sequence>
<dbReference type="SUPFAM" id="SSF51735">
    <property type="entry name" value="NAD(P)-binding Rossmann-fold domains"/>
    <property type="match status" value="1"/>
</dbReference>
<dbReference type="InterPro" id="IPR036291">
    <property type="entry name" value="NAD(P)-bd_dom_sf"/>
</dbReference>
<gene>
    <name evidence="3" type="ORF">NUH88_18465</name>
</gene>
<evidence type="ECO:0000256" key="1">
    <source>
        <dbReference type="ARBA" id="ARBA00006484"/>
    </source>
</evidence>
<dbReference type="InterPro" id="IPR002347">
    <property type="entry name" value="SDR_fam"/>
</dbReference>
<dbReference type="AlphaFoldDB" id="A0A9J7AP14"/>
<dbReference type="PANTHER" id="PTHR44196">
    <property type="entry name" value="DEHYDROGENASE/REDUCTASE SDR FAMILY MEMBER 7B"/>
    <property type="match status" value="1"/>
</dbReference>
<dbReference type="RefSeq" id="WP_257767973.1">
    <property type="nucleotide sequence ID" value="NZ_CP102480.1"/>
</dbReference>
<comment type="similarity">
    <text evidence="1">Belongs to the short-chain dehydrogenases/reductases (SDR) family.</text>
</comment>
<keyword evidence="2" id="KW-0560">Oxidoreductase</keyword>
<dbReference type="EMBL" id="CP102480">
    <property type="protein sequence ID" value="UUX49371.1"/>
    <property type="molecule type" value="Genomic_DNA"/>
</dbReference>
<dbReference type="InterPro" id="IPR020904">
    <property type="entry name" value="Sc_DH/Rdtase_CS"/>
</dbReference>
<dbReference type="PROSITE" id="PS00061">
    <property type="entry name" value="ADH_SHORT"/>
    <property type="match status" value="1"/>
</dbReference>
<dbReference type="Gene3D" id="3.40.50.720">
    <property type="entry name" value="NAD(P)-binding Rossmann-like Domain"/>
    <property type="match status" value="1"/>
</dbReference>
<dbReference type="PRINTS" id="PR00081">
    <property type="entry name" value="GDHRDH"/>
</dbReference>
<reference evidence="3" key="1">
    <citation type="submission" date="2022-08" db="EMBL/GenBank/DDBJ databases">
        <title>Nisaea acidiphila sp. nov., isolated from a marine algal debris and emended description of the genus Nisaea Urios et al. 2008.</title>
        <authorList>
            <person name="Kwon K."/>
        </authorList>
    </citation>
    <scope>NUCLEOTIDE SEQUENCE</scope>
    <source>
        <strain evidence="3">MEBiC11861</strain>
    </source>
</reference>
<dbReference type="GO" id="GO:0016491">
    <property type="term" value="F:oxidoreductase activity"/>
    <property type="evidence" value="ECO:0007669"/>
    <property type="project" value="UniProtKB-KW"/>
</dbReference>
<dbReference type="Proteomes" id="UP001060336">
    <property type="component" value="Chromosome"/>
</dbReference>
<keyword evidence="4" id="KW-1185">Reference proteome</keyword>
<name>A0A9J7AP14_9PROT</name>
<evidence type="ECO:0000313" key="3">
    <source>
        <dbReference type="EMBL" id="UUX49371.1"/>
    </source>
</evidence>
<dbReference type="GO" id="GO:0016020">
    <property type="term" value="C:membrane"/>
    <property type="evidence" value="ECO:0007669"/>
    <property type="project" value="TreeGrafter"/>
</dbReference>
<dbReference type="PANTHER" id="PTHR44196:SF4">
    <property type="entry name" value="SHORT CHAIN DEHYDROGENASE"/>
    <property type="match status" value="1"/>
</dbReference>
<accession>A0A9J7AP14</accession>